<comment type="cofactor">
    <cofactor evidence="1">
        <name>Ca(2+)</name>
        <dbReference type="ChEBI" id="CHEBI:29108"/>
    </cofactor>
</comment>
<evidence type="ECO:0000313" key="7">
    <source>
        <dbReference type="EMBL" id="WEK36069.1"/>
    </source>
</evidence>
<evidence type="ECO:0000256" key="3">
    <source>
        <dbReference type="ARBA" id="ARBA00022837"/>
    </source>
</evidence>
<protein>
    <submittedName>
        <fullName evidence="7">GH92 family glycosyl hydrolase</fullName>
    </submittedName>
</protein>
<accession>A0AAJ5WRM9</accession>
<feature type="chain" id="PRO_5042616231" evidence="4">
    <location>
        <begin position="22"/>
        <end position="753"/>
    </location>
</feature>
<keyword evidence="3" id="KW-0106">Calcium</keyword>
<dbReference type="PANTHER" id="PTHR12143:SF39">
    <property type="entry name" value="SECRETED PROTEIN"/>
    <property type="match status" value="1"/>
</dbReference>
<gene>
    <name evidence="7" type="ORF">P0Y53_01025</name>
</gene>
<dbReference type="InterPro" id="IPR008928">
    <property type="entry name" value="6-hairpin_glycosidase_sf"/>
</dbReference>
<name>A0AAJ5WRM9_9BACT</name>
<dbReference type="Proteomes" id="UP001220610">
    <property type="component" value="Chromosome"/>
</dbReference>
<dbReference type="InterPro" id="IPR041371">
    <property type="entry name" value="GH92_N"/>
</dbReference>
<feature type="domain" description="Glycosyl hydrolase family 92 N-terminal" evidence="6">
    <location>
        <begin position="31"/>
        <end position="276"/>
    </location>
</feature>
<evidence type="ECO:0000259" key="6">
    <source>
        <dbReference type="Pfam" id="PF17678"/>
    </source>
</evidence>
<dbReference type="EMBL" id="CP119311">
    <property type="protein sequence ID" value="WEK36069.1"/>
    <property type="molecule type" value="Genomic_DNA"/>
</dbReference>
<dbReference type="NCBIfam" id="TIGR01180">
    <property type="entry name" value="aman2_put"/>
    <property type="match status" value="1"/>
</dbReference>
<proteinExistence type="predicted"/>
<evidence type="ECO:0000256" key="2">
    <source>
        <dbReference type="ARBA" id="ARBA00011245"/>
    </source>
</evidence>
<keyword evidence="4" id="KW-0732">Signal</keyword>
<dbReference type="AlphaFoldDB" id="A0AAJ5WRM9"/>
<evidence type="ECO:0000256" key="1">
    <source>
        <dbReference type="ARBA" id="ARBA00001913"/>
    </source>
</evidence>
<comment type="subunit">
    <text evidence="2">Monomer.</text>
</comment>
<dbReference type="InterPro" id="IPR050883">
    <property type="entry name" value="PNGase"/>
</dbReference>
<dbReference type="Gene3D" id="1.20.1610.10">
    <property type="entry name" value="alpha-1,2-mannosidases domains"/>
    <property type="match status" value="1"/>
</dbReference>
<sequence>MNKGSVGAIMACLLTAFSVSAQTSRSFLSDHVNPFIGTGANGGSLSGNNYPGATVPFGMVQLSPDTRDVPDWGTASGYDYNDSTIAGFSHTHLSGTGVAELFDVLMMPFTGEPMFAAGAPDKPGSGYRSRFSHKQEKASPGYYQVQLLDHDVNVELTATTHAGFHKYTYPADKPARLAIDLDHSLNKSSWNTRIIGAHIRIVDAYTVEGYRLITGWARLRKVYFRAVFSKPIKSQILADGGTRRVNEKLINGANVKAVLEFDPADGKPLLVKVGISPVSPENAKLNLQTEIPGWDFAGIKAAARNAWEKELSKIRIDATPVQQEIFYTALYHSFLQPNTLSDVNGEYSGADLATRKLAKGTSFYSTFSLWDTYRAIHPLYTLLQPQRTTDFVNSLLAHYDAYGYLPVWQLWGQENYCMIGNHAIPVVVDAILKGIPGIDVARAYEAVKQSSLVAHPNAPFDVWERYGYMPENIQSQSVSITLEMAYDDWCVAQLAKKLGKTQDYQRFLKRAGYYKNLYHPDTKFFQPKNDKGEWILPFDPFKYGANGGNPFTEGNAWQYFWYVPHAMDSLIALTGGADLFAAKLDSFFTIEHVDDGHTNDNASGFIGQYAHGNEPSHHVAYLYNYAGKPEKTQFYVSKIMNELYNNTSSGYAGNEDCGEMSAWYVFSALGFYPVNPANGVYDIGSPLVKQAVLQLPGGKTFTVKVNRKNGQDLYIQSVRLNGKIYTLNTITHADLLKGGVLEFSMGAQPAAKR</sequence>
<dbReference type="Gene3D" id="2.70.98.10">
    <property type="match status" value="1"/>
</dbReference>
<dbReference type="Pfam" id="PF17678">
    <property type="entry name" value="Glyco_hydro_92N"/>
    <property type="match status" value="1"/>
</dbReference>
<reference evidence="7" key="1">
    <citation type="submission" date="2023-03" db="EMBL/GenBank/DDBJ databases">
        <title>Andean soil-derived lignocellulolytic bacterial consortium as a source of novel taxa and putative plastic-active enzymes.</title>
        <authorList>
            <person name="Diaz-Garcia L."/>
            <person name="Chuvochina M."/>
            <person name="Feuerriegel G."/>
            <person name="Bunk B."/>
            <person name="Sproer C."/>
            <person name="Streit W.R."/>
            <person name="Rodriguez L.M."/>
            <person name="Overmann J."/>
            <person name="Jimenez D.J."/>
        </authorList>
    </citation>
    <scope>NUCLEOTIDE SEQUENCE</scope>
    <source>
        <strain evidence="7">MAG 7</strain>
    </source>
</reference>
<dbReference type="Pfam" id="PF07971">
    <property type="entry name" value="Glyco_hydro_92"/>
    <property type="match status" value="1"/>
</dbReference>
<feature type="signal peptide" evidence="4">
    <location>
        <begin position="1"/>
        <end position="21"/>
    </location>
</feature>
<dbReference type="GO" id="GO:0005829">
    <property type="term" value="C:cytosol"/>
    <property type="evidence" value="ECO:0007669"/>
    <property type="project" value="TreeGrafter"/>
</dbReference>
<dbReference type="GO" id="GO:0006516">
    <property type="term" value="P:glycoprotein catabolic process"/>
    <property type="evidence" value="ECO:0007669"/>
    <property type="project" value="TreeGrafter"/>
</dbReference>
<dbReference type="SUPFAM" id="SSF48208">
    <property type="entry name" value="Six-hairpin glycosidases"/>
    <property type="match status" value="1"/>
</dbReference>
<keyword evidence="7" id="KW-0378">Hydrolase</keyword>
<organism evidence="7 8">
    <name type="scientific">Candidatus Pseudobacter hemicellulosilyticus</name>
    <dbReference type="NCBI Taxonomy" id="3121375"/>
    <lineage>
        <taxon>Bacteria</taxon>
        <taxon>Pseudomonadati</taxon>
        <taxon>Bacteroidota</taxon>
        <taxon>Chitinophagia</taxon>
        <taxon>Chitinophagales</taxon>
        <taxon>Chitinophagaceae</taxon>
        <taxon>Pseudobacter</taxon>
    </lineage>
</organism>
<evidence type="ECO:0000259" key="5">
    <source>
        <dbReference type="Pfam" id="PF07971"/>
    </source>
</evidence>
<dbReference type="FunFam" id="1.20.1050.60:FF:000001">
    <property type="entry name" value="Putative alpha-1,2-mannosidase"/>
    <property type="match status" value="1"/>
</dbReference>
<dbReference type="GO" id="GO:0000224">
    <property type="term" value="F:peptide-N4-(N-acetyl-beta-glucosaminyl)asparagine amidase activity"/>
    <property type="evidence" value="ECO:0007669"/>
    <property type="project" value="TreeGrafter"/>
</dbReference>
<feature type="domain" description="Glycosyl hydrolase family 92" evidence="5">
    <location>
        <begin position="282"/>
        <end position="746"/>
    </location>
</feature>
<dbReference type="Gene3D" id="3.30.2080.10">
    <property type="entry name" value="GH92 mannosidase domain"/>
    <property type="match status" value="1"/>
</dbReference>
<dbReference type="Gene3D" id="1.20.1050.60">
    <property type="entry name" value="alpha-1,2-mannosidase"/>
    <property type="match status" value="1"/>
</dbReference>
<dbReference type="GO" id="GO:0030246">
    <property type="term" value="F:carbohydrate binding"/>
    <property type="evidence" value="ECO:0007669"/>
    <property type="project" value="InterPro"/>
</dbReference>
<dbReference type="GO" id="GO:0005975">
    <property type="term" value="P:carbohydrate metabolic process"/>
    <property type="evidence" value="ECO:0007669"/>
    <property type="project" value="InterPro"/>
</dbReference>
<evidence type="ECO:0000256" key="4">
    <source>
        <dbReference type="SAM" id="SignalP"/>
    </source>
</evidence>
<dbReference type="InterPro" id="IPR012939">
    <property type="entry name" value="Glyco_hydro_92"/>
</dbReference>
<evidence type="ECO:0000313" key="8">
    <source>
        <dbReference type="Proteomes" id="UP001220610"/>
    </source>
</evidence>
<dbReference type="PANTHER" id="PTHR12143">
    <property type="entry name" value="PEPTIDE N-GLYCANASE PNGASE -RELATED"/>
    <property type="match status" value="1"/>
</dbReference>
<dbReference type="InterPro" id="IPR005887">
    <property type="entry name" value="GH92_a_mannosidase_put"/>
</dbReference>
<dbReference type="InterPro" id="IPR014718">
    <property type="entry name" value="GH-type_carb-bd"/>
</dbReference>
<dbReference type="FunFam" id="3.30.2080.10:FF:000001">
    <property type="entry name" value="Alpha-1,2-mannosidase subfamily"/>
    <property type="match status" value="1"/>
</dbReference>